<proteinExistence type="predicted"/>
<gene>
    <name evidence="1" type="ORF">RCL2_001788500</name>
</gene>
<name>A0A8H3LRW8_9GLOM</name>
<comment type="caution">
    <text evidence="1">The sequence shown here is derived from an EMBL/GenBank/DDBJ whole genome shotgun (WGS) entry which is preliminary data.</text>
</comment>
<evidence type="ECO:0008006" key="3">
    <source>
        <dbReference type="Google" id="ProtNLM"/>
    </source>
</evidence>
<accession>A0A8H3LRW8</accession>
<protein>
    <recommendedName>
        <fullName evidence="3">C2H2-type domain-containing protein</fullName>
    </recommendedName>
</protein>
<dbReference type="EMBL" id="BLAL01000197">
    <property type="protein sequence ID" value="GES91051.1"/>
    <property type="molecule type" value="Genomic_DNA"/>
</dbReference>
<dbReference type="Proteomes" id="UP000615446">
    <property type="component" value="Unassembled WGS sequence"/>
</dbReference>
<organism evidence="1 2">
    <name type="scientific">Rhizophagus clarus</name>
    <dbReference type="NCBI Taxonomy" id="94130"/>
    <lineage>
        <taxon>Eukaryota</taxon>
        <taxon>Fungi</taxon>
        <taxon>Fungi incertae sedis</taxon>
        <taxon>Mucoromycota</taxon>
        <taxon>Glomeromycotina</taxon>
        <taxon>Glomeromycetes</taxon>
        <taxon>Glomerales</taxon>
        <taxon>Glomeraceae</taxon>
        <taxon>Rhizophagus</taxon>
    </lineage>
</organism>
<sequence length="204" mass="23430">MSTQDSTRLYCSICKRRVKGFKNRSGLQRHETLKHSSYNTLPSHIQPVSDSELSHLKKAIVKELQKRLKNHHNAVGKQVFSIHCSEDAFVGIFKDHITRYSPCGSSYLCQFKGEKAFDEIGKILDDKSWGERNYGKGQLSFVRLQIPEGENNNYDQKIKKSKSNLLADGEMIVQWKVTGGRDKENHKFEAGSAQFRFFLDQCQI</sequence>
<evidence type="ECO:0000313" key="1">
    <source>
        <dbReference type="EMBL" id="GES91051.1"/>
    </source>
</evidence>
<reference evidence="1" key="1">
    <citation type="submission" date="2019-10" db="EMBL/GenBank/DDBJ databases">
        <title>Conservation and host-specific expression of non-tandemly repeated heterogenous ribosome RNA gene in arbuscular mycorrhizal fungi.</title>
        <authorList>
            <person name="Maeda T."/>
            <person name="Kobayashi Y."/>
            <person name="Nakagawa T."/>
            <person name="Ezawa T."/>
            <person name="Yamaguchi K."/>
            <person name="Bino T."/>
            <person name="Nishimoto Y."/>
            <person name="Shigenobu S."/>
            <person name="Kawaguchi M."/>
        </authorList>
    </citation>
    <scope>NUCLEOTIDE SEQUENCE</scope>
    <source>
        <strain evidence="1">HR1</strain>
    </source>
</reference>
<dbReference type="OrthoDB" id="2310396at2759"/>
<dbReference type="AlphaFoldDB" id="A0A8H3LRW8"/>
<evidence type="ECO:0000313" key="2">
    <source>
        <dbReference type="Proteomes" id="UP000615446"/>
    </source>
</evidence>